<proteinExistence type="predicted"/>
<name>A0A8H6K788_9PEZI</name>
<accession>A0A8H6K788</accession>
<evidence type="ECO:0000313" key="3">
    <source>
        <dbReference type="Proteomes" id="UP000639643"/>
    </source>
</evidence>
<comment type="caution">
    <text evidence="2">The sequence shown here is derived from an EMBL/GenBank/DDBJ whole genome shotgun (WGS) entry which is preliminary data.</text>
</comment>
<reference evidence="2" key="1">
    <citation type="journal article" date="2020" name="Phytopathology">
        <title>Genome Sequence Resources of Colletotrichum truncatum, C. plurivorum, C. musicola, and C. sojae: Four Species Pathogenic to Soybean (Glycine max).</title>
        <authorList>
            <person name="Rogerio F."/>
            <person name="Boufleur T.R."/>
            <person name="Ciampi-Guillardi M."/>
            <person name="Sukno S.A."/>
            <person name="Thon M.R."/>
            <person name="Massola Junior N.S."/>
            <person name="Baroncelli R."/>
        </authorList>
    </citation>
    <scope>NUCLEOTIDE SEQUENCE</scope>
    <source>
        <strain evidence="2">LFN0074</strain>
    </source>
</reference>
<gene>
    <name evidence="2" type="ORF">CMUS01_09487</name>
</gene>
<feature type="region of interest" description="Disordered" evidence="1">
    <location>
        <begin position="78"/>
        <end position="106"/>
    </location>
</feature>
<evidence type="ECO:0000256" key="1">
    <source>
        <dbReference type="SAM" id="MobiDB-lite"/>
    </source>
</evidence>
<keyword evidence="3" id="KW-1185">Reference proteome</keyword>
<dbReference type="Proteomes" id="UP000639643">
    <property type="component" value="Unassembled WGS sequence"/>
</dbReference>
<organism evidence="2 3">
    <name type="scientific">Colletotrichum musicola</name>
    <dbReference type="NCBI Taxonomy" id="2175873"/>
    <lineage>
        <taxon>Eukaryota</taxon>
        <taxon>Fungi</taxon>
        <taxon>Dikarya</taxon>
        <taxon>Ascomycota</taxon>
        <taxon>Pezizomycotina</taxon>
        <taxon>Sordariomycetes</taxon>
        <taxon>Hypocreomycetidae</taxon>
        <taxon>Glomerellales</taxon>
        <taxon>Glomerellaceae</taxon>
        <taxon>Colletotrichum</taxon>
        <taxon>Colletotrichum orchidearum species complex</taxon>
    </lineage>
</organism>
<dbReference type="AlphaFoldDB" id="A0A8H6K788"/>
<protein>
    <submittedName>
        <fullName evidence="2">Uncharacterized protein</fullName>
    </submittedName>
</protein>
<evidence type="ECO:0000313" key="2">
    <source>
        <dbReference type="EMBL" id="KAF6826332.1"/>
    </source>
</evidence>
<sequence>MSDPNAEAWESALDEGLYLLDIEGSFNNHMIKPVAFPEPLAIESLSAKGNPVIGERLLIQYECINELDCKWRWRIGSKDGRRKRSKQQFGAGRARGRSFVWQTRSP</sequence>
<dbReference type="EMBL" id="WIGM01000404">
    <property type="protein sequence ID" value="KAF6826332.1"/>
    <property type="molecule type" value="Genomic_DNA"/>
</dbReference>